<evidence type="ECO:0000256" key="11">
    <source>
        <dbReference type="ARBA" id="ARBA00022989"/>
    </source>
</evidence>
<evidence type="ECO:0000256" key="14">
    <source>
        <dbReference type="ARBA" id="ARBA00023209"/>
    </source>
</evidence>
<gene>
    <name evidence="19" type="ORF">FGIG_11792</name>
</gene>
<keyword evidence="11 18" id="KW-1133">Transmembrane helix</keyword>
<dbReference type="STRING" id="46835.A0A504Z523"/>
<evidence type="ECO:0000256" key="10">
    <source>
        <dbReference type="ARBA" id="ARBA00022842"/>
    </source>
</evidence>
<dbReference type="GO" id="GO:0016020">
    <property type="term" value="C:membrane"/>
    <property type="evidence" value="ECO:0007669"/>
    <property type="project" value="UniProtKB-SubCell"/>
</dbReference>
<dbReference type="Pfam" id="PF01066">
    <property type="entry name" value="CDP-OH_P_transf"/>
    <property type="match status" value="1"/>
</dbReference>
<evidence type="ECO:0000256" key="7">
    <source>
        <dbReference type="ARBA" id="ARBA00022679"/>
    </source>
</evidence>
<evidence type="ECO:0000256" key="8">
    <source>
        <dbReference type="ARBA" id="ARBA00022692"/>
    </source>
</evidence>
<comment type="similarity">
    <text evidence="4 16 17">Belongs to the CDP-alcohol phosphatidyltransferase class-I family.</text>
</comment>
<comment type="caution">
    <text evidence="19">The sequence shown here is derived from an EMBL/GenBank/DDBJ whole genome shotgun (WGS) entry which is preliminary data.</text>
</comment>
<dbReference type="GO" id="GO:0046872">
    <property type="term" value="F:metal ion binding"/>
    <property type="evidence" value="ECO:0007669"/>
    <property type="project" value="UniProtKB-KW"/>
</dbReference>
<feature type="transmembrane region" description="Helical" evidence="18">
    <location>
        <begin position="111"/>
        <end position="130"/>
    </location>
</feature>
<keyword evidence="8 18" id="KW-0812">Transmembrane</keyword>
<evidence type="ECO:0000256" key="4">
    <source>
        <dbReference type="ARBA" id="ARBA00010441"/>
    </source>
</evidence>
<evidence type="ECO:0000256" key="12">
    <source>
        <dbReference type="ARBA" id="ARBA00023098"/>
    </source>
</evidence>
<comment type="catalytic activity">
    <reaction evidence="16">
        <text>a CDP-1,2-diacyl-sn-glycerol + myo-inositol = a 1,2-diacyl-sn-glycero-3-phospho-(1D-myo-inositol) + CMP + H(+)</text>
        <dbReference type="Rhea" id="RHEA:11580"/>
        <dbReference type="ChEBI" id="CHEBI:15378"/>
        <dbReference type="ChEBI" id="CHEBI:17268"/>
        <dbReference type="ChEBI" id="CHEBI:57880"/>
        <dbReference type="ChEBI" id="CHEBI:58332"/>
        <dbReference type="ChEBI" id="CHEBI:60377"/>
        <dbReference type="EC" id="2.7.8.11"/>
    </reaction>
</comment>
<dbReference type="InterPro" id="IPR043130">
    <property type="entry name" value="CDP-OH_PTrfase_TM_dom"/>
</dbReference>
<dbReference type="Proteomes" id="UP000316759">
    <property type="component" value="Unassembled WGS sequence"/>
</dbReference>
<dbReference type="GO" id="GO:0006661">
    <property type="term" value="P:phosphatidylinositol biosynthetic process"/>
    <property type="evidence" value="ECO:0007669"/>
    <property type="project" value="TreeGrafter"/>
</dbReference>
<dbReference type="InterPro" id="IPR048254">
    <property type="entry name" value="CDP_ALCOHOL_P_TRANSF_CS"/>
</dbReference>
<evidence type="ECO:0000256" key="13">
    <source>
        <dbReference type="ARBA" id="ARBA00023136"/>
    </source>
</evidence>
<keyword evidence="13 16" id="KW-0472">Membrane</keyword>
<dbReference type="InterPro" id="IPR000462">
    <property type="entry name" value="CDP-OH_P_trans"/>
</dbReference>
<feature type="transmembrane region" description="Helical" evidence="18">
    <location>
        <begin position="142"/>
        <end position="163"/>
    </location>
</feature>
<keyword evidence="20" id="KW-1185">Reference proteome</keyword>
<evidence type="ECO:0000256" key="5">
    <source>
        <dbReference type="ARBA" id="ARBA00013212"/>
    </source>
</evidence>
<dbReference type="PROSITE" id="PS00379">
    <property type="entry name" value="CDP_ALCOHOL_P_TRANSF"/>
    <property type="match status" value="1"/>
</dbReference>
<name>A0A504Z523_FASGI</name>
<comment type="cofactor">
    <cofactor evidence="2">
        <name>Mg(2+)</name>
        <dbReference type="ChEBI" id="CHEBI:18420"/>
    </cofactor>
</comment>
<evidence type="ECO:0000256" key="6">
    <source>
        <dbReference type="ARBA" id="ARBA00022516"/>
    </source>
</evidence>
<dbReference type="GO" id="GO:0003881">
    <property type="term" value="F:CDP-diacylglycerol-inositol 3-phosphatidyltransferase activity"/>
    <property type="evidence" value="ECO:0007669"/>
    <property type="project" value="UniProtKB-UniRule"/>
</dbReference>
<evidence type="ECO:0000256" key="16">
    <source>
        <dbReference type="PIRNR" id="PIRNR000848"/>
    </source>
</evidence>
<evidence type="ECO:0000256" key="15">
    <source>
        <dbReference type="ARBA" id="ARBA00023264"/>
    </source>
</evidence>
<keyword evidence="15 16" id="KW-1208">Phospholipid metabolism</keyword>
<evidence type="ECO:0000313" key="19">
    <source>
        <dbReference type="EMBL" id="TPP67531.1"/>
    </source>
</evidence>
<dbReference type="InterPro" id="IPR014387">
    <property type="entry name" value="CDP_diag_ino_3_P_euk"/>
</dbReference>
<dbReference type="Gene3D" id="1.20.120.1760">
    <property type="match status" value="1"/>
</dbReference>
<dbReference type="AlphaFoldDB" id="A0A504Z523"/>
<sequence length="187" mass="20936">MRVSCAASAVAYIISGLLDAVDGHAARLLDQSTKFGAMLDMLVDRCASMCLLACLIVFYTEWMFAFQLVMIVDIASHWLHVHSSIAGGAQSHKTVDFSKTPLLRIYYQNRIVLFLMCLGNEMFYCSLYFYHFYPQPTYGISLWAAFACLSAPVALGKFVINLLQLGAAALNMTNLDVMERQQKLHTQ</sequence>
<keyword evidence="10" id="KW-0460">Magnesium</keyword>
<evidence type="ECO:0000256" key="18">
    <source>
        <dbReference type="SAM" id="Phobius"/>
    </source>
</evidence>
<dbReference type="GO" id="GO:0005794">
    <property type="term" value="C:Golgi apparatus"/>
    <property type="evidence" value="ECO:0007669"/>
    <property type="project" value="TreeGrafter"/>
</dbReference>
<dbReference type="OrthoDB" id="10251079at2759"/>
<evidence type="ECO:0000256" key="9">
    <source>
        <dbReference type="ARBA" id="ARBA00022723"/>
    </source>
</evidence>
<dbReference type="EMBL" id="SUNJ01000574">
    <property type="protein sequence ID" value="TPP67531.1"/>
    <property type="molecule type" value="Genomic_DNA"/>
</dbReference>
<keyword evidence="14 16" id="KW-0594">Phospholipid biosynthesis</keyword>
<protein>
    <recommendedName>
        <fullName evidence="5 16">CDP-diacylglycerol--inositol 3-phosphatidyltransferase</fullName>
        <ecNumber evidence="5 16">2.7.8.11</ecNumber>
    </recommendedName>
</protein>
<organism evidence="19 20">
    <name type="scientific">Fasciola gigantica</name>
    <name type="common">Giant liver fluke</name>
    <dbReference type="NCBI Taxonomy" id="46835"/>
    <lineage>
        <taxon>Eukaryota</taxon>
        <taxon>Metazoa</taxon>
        <taxon>Spiralia</taxon>
        <taxon>Lophotrochozoa</taxon>
        <taxon>Platyhelminthes</taxon>
        <taxon>Trematoda</taxon>
        <taxon>Digenea</taxon>
        <taxon>Plagiorchiida</taxon>
        <taxon>Echinostomata</taxon>
        <taxon>Echinostomatoidea</taxon>
        <taxon>Fasciolidae</taxon>
        <taxon>Fasciola</taxon>
    </lineage>
</organism>
<keyword evidence="6 16" id="KW-0444">Lipid biosynthesis</keyword>
<dbReference type="PANTHER" id="PTHR15362">
    <property type="entry name" value="PHOSPHATIDYLINOSITOL SYNTHASE"/>
    <property type="match status" value="1"/>
</dbReference>
<evidence type="ECO:0000256" key="1">
    <source>
        <dbReference type="ARBA" id="ARBA00001936"/>
    </source>
</evidence>
<evidence type="ECO:0000313" key="20">
    <source>
        <dbReference type="Proteomes" id="UP000316759"/>
    </source>
</evidence>
<dbReference type="EC" id="2.7.8.11" evidence="5 16"/>
<evidence type="ECO:0000256" key="3">
    <source>
        <dbReference type="ARBA" id="ARBA00004141"/>
    </source>
</evidence>
<dbReference type="PIRSF" id="PIRSF000848">
    <property type="entry name" value="CDP_diag_ino_3_P"/>
    <property type="match status" value="1"/>
</dbReference>
<comment type="cofactor">
    <cofactor evidence="1">
        <name>Mn(2+)</name>
        <dbReference type="ChEBI" id="CHEBI:29035"/>
    </cofactor>
</comment>
<keyword evidence="9" id="KW-0479">Metal-binding</keyword>
<proteinExistence type="inferred from homology"/>
<reference evidence="19 20" key="1">
    <citation type="submission" date="2019-04" db="EMBL/GenBank/DDBJ databases">
        <title>Annotation for the trematode Fasciola gigantica.</title>
        <authorList>
            <person name="Choi Y.-J."/>
        </authorList>
    </citation>
    <scope>NUCLEOTIDE SEQUENCE [LARGE SCALE GENOMIC DNA]</scope>
    <source>
        <strain evidence="19">Uganda_cow_1</strain>
    </source>
</reference>
<evidence type="ECO:0000256" key="17">
    <source>
        <dbReference type="RuleBase" id="RU003750"/>
    </source>
</evidence>
<comment type="subcellular location">
    <subcellularLocation>
        <location evidence="3">Membrane</location>
        <topology evidence="3">Multi-pass membrane protein</topology>
    </subcellularLocation>
</comment>
<keyword evidence="12 16" id="KW-0443">Lipid metabolism</keyword>
<evidence type="ECO:0000256" key="2">
    <source>
        <dbReference type="ARBA" id="ARBA00001946"/>
    </source>
</evidence>
<keyword evidence="7 16" id="KW-0808">Transferase</keyword>
<dbReference type="PANTHER" id="PTHR15362:SF4">
    <property type="entry name" value="CDP-DIACYLGLYCEROL--INOSITOL 3-PHOSPHATIDYLTRANSFERASE"/>
    <property type="match status" value="1"/>
</dbReference>
<accession>A0A504Z523</accession>